<dbReference type="Gene3D" id="2.60.40.60">
    <property type="entry name" value="Cadherins"/>
    <property type="match status" value="1"/>
</dbReference>
<feature type="compositionally biased region" description="Polar residues" evidence="4">
    <location>
        <begin position="156"/>
        <end position="172"/>
    </location>
</feature>
<dbReference type="GO" id="GO:0006629">
    <property type="term" value="P:lipid metabolic process"/>
    <property type="evidence" value="ECO:0007669"/>
    <property type="project" value="InterPro"/>
</dbReference>
<reference evidence="6" key="2">
    <citation type="submission" date="2017-03" db="EMBL/GenBank/DDBJ databases">
        <authorList>
            <person name="Afonso C.L."/>
            <person name="Miller P.J."/>
            <person name="Scott M.A."/>
            <person name="Spackman E."/>
            <person name="Goraichik I."/>
            <person name="Dimitrov K.M."/>
            <person name="Suarez D.L."/>
            <person name="Swayne D.E."/>
        </authorList>
    </citation>
    <scope>NUCLEOTIDE SEQUENCE</scope>
    <source>
        <strain evidence="6">CCUG 4441</strain>
    </source>
</reference>
<dbReference type="Gene3D" id="3.40.50.410">
    <property type="entry name" value="von Willebrand factor, type A domain"/>
    <property type="match status" value="1"/>
</dbReference>
<dbReference type="InterPro" id="IPR018511">
    <property type="entry name" value="Hemolysin-typ_Ca-bd_CS"/>
</dbReference>
<dbReference type="Gene3D" id="3.40.50.1820">
    <property type="entry name" value="alpha/beta hydrolase"/>
    <property type="match status" value="1"/>
</dbReference>
<sequence>MSKLLVKIIVNKQIIKEIDLSEQSFNTTATPNATYVLVDQDTGKAPKNIKFKRTENKLTIGGDDYEELHIEGFYESQSKVVGESDDEIYYYTTAEEVQANGVPALIDGQQITYELSLQPVLKTWWSSSDNAVLGLGLLGLGATGIAFAGGKDDKPNSSQNNTPKDIPQNQAPTDITLSNLNVDENVLGAVIGTLSTTDPDSNDTHTYTVNDTRFEVVNGQLKLKQDISLDYETNSNINIEVTSTDAKGLSVKKTFSLSVNDVVETGVETLKDTLNNKDNTFIAHDGDQRNFILNALDGDDNIVTANQSDIVRGGTGRDSVNTMAANDAIVVVGKTMGINYKQSDITNAGGSGYNLSNVLTLDEMKTKTTSDITAGEILDGGADNNTLITYGEVDLTQATLKNITYIRAESSDIYISAQQLNDLKPKVVSADGESGLYINSSDGQPITVDFSAGTNLHLFKNIHIGENVTLKVNAIDLYEVQNIIGKGKLQIIDKKIDLSNVNLSVTVLDKNGDTLEAAVHKGNVINGEFKIGSRSDDTIQGSNADDRLYGGAGNDVIIGGAGNDVIIGGAGIDTLDGGDGDDTFIILGDVSVGGKKDTPELTKLLGMPISSLNGQVFNDDEDGAKETIRGGSGTDKLVVIGTADISKYITSDIEKIEIHSDVTIKASEITKVSAELSGDANSTLRIKNDDKPIEVTLKDLNIQGMGHIEVGKNVTLYVSDMEEFGGATIISGEGKVVFTGDEDFTLSGDYTLTDKLVFENSKATDIRGDAEILKGKIATERGEITGTNDDDFLDGSQFEDVLDGLDGNDVLSGKDGNDTFSIHGTGKKTIIDSNNDEDKSIDTLDFGKAKAGVNMDLSSFAGNIGKDTTIQLGAQDAKGVAKGKSSKTNLMLIVDDSGSMSGDRIAEVKKTVDKLLENYQNLGSVAVRIVTFGGSAYYDTSESSGWKTPDEARDIINNLWGNSGSTNYNAAMDSAQKAFLSGKGDQFFTDGNNISFFLSDGEPNSSVHYRENDWENFIIENKITSYAIGFGGLDSTHHLEPISFDGKKVTDINADHEAGEIKALLAEDLNKLSDTVNSLAKTDFIENIVGSDHDDTLTGNKLDNTIHGGKGNDNIMGFGGNNHLHGGEGEDTVIYAGNEADYEIKWDVNIATIKDQWGNTDTIYRDVEKIKFADKTIDTTFLKHEGVKDPFPNVLMSKFASAAYLGETNTRDMQALKEEGWTFLNHTHLNPKDSDLIKAFANNSDIMYYEVGGKKFENGQWIDFHSQGRQDAIHGSAGAIVAQKGDTLVLSFRGTEDVTLTNVDKANIDIPVLGGLINGGVDGLNSSTPIIRGLMNVALKNKYPNTNVTNASDSQFLAAAEEVMEFMSNLVAVREVLTAADAFMVISNSHPLIKASLQVVGLAGEESLKYKVLIELAKRSYEDFPDTDSAGWVDQSSHYAKFEPLTKAIKAYIEKTNADLNEENHIKKVLVTGHSLGAGMASWYLADDSNGAGALPQDVTVQGMPFATPGIAKVNTDLNKTDIDSRVENIIRVETARDLVPDTTDIFKEAIDRLPKSNSLHKLKIGQLGHQYNVVIDTETIYHPKQGVGTELNGYHAMDNYKNYVQYFEDVGLNEDFDFIKSLKNESVLSYNANDTVRPLLSTFLNYWEIFERDDEGNILFDDNGNPKLLSFEAAYSKNYLTKFADTTGDYGAMIRENLIAEHYSENDIIIGTNNNDILIGDGYGSVLGSNDVFYVGKGSDKVYGDTKGDDDGGLDTVVYKFSETLIASTENLKTDFHGSVSDVFRHDRNDPIQHDKNLLQINIDDSIDDLWDIEQFHFVDKASDSINLLAGGANNDRIEGLNGNDYLFGGEGHDLFIEGLNSGNDRIHGGEGSDQVSYNVNINKVSIQNFGLLVELDDGSKDILYSIENISVNTQDTTSLLSTQKLLNFTDQTLLDTYKPNFHYINNDGIGGVDNLQVFGKVVRDNNHKIIGLDYELREQDVASDDSWFVHVKLGEDLLPTYFYTETGGWISDNTVQIRNAFDTSLTHDGNHVNVYLDAGAEGAFFEHETIQQNVDASLKAESYSVNMLGIKTNAWDFDDHRMGSSDNYEQSATPKLAGLVSGQMEMGFLFQENSELAKLGHFDLIGSSSTTII</sequence>
<dbReference type="InterPro" id="IPR002921">
    <property type="entry name" value="Fungal_lipase-type"/>
</dbReference>
<comment type="subcellular location">
    <subcellularLocation>
        <location evidence="1">Secreted</location>
    </subcellularLocation>
</comment>
<dbReference type="Pfam" id="PF00353">
    <property type="entry name" value="HemolysinCabind"/>
    <property type="match status" value="6"/>
</dbReference>
<dbReference type="GeneID" id="302271450"/>
<dbReference type="SMART" id="SM00327">
    <property type="entry name" value="VWA"/>
    <property type="match status" value="1"/>
</dbReference>
<feature type="domain" description="VWFA" evidence="5">
    <location>
        <begin position="889"/>
        <end position="1079"/>
    </location>
</feature>
<dbReference type="Proteomes" id="UP000191025">
    <property type="component" value="Unassembled WGS sequence"/>
</dbReference>
<dbReference type="InterPro" id="IPR036465">
    <property type="entry name" value="vWFA_dom_sf"/>
</dbReference>
<dbReference type="SUPFAM" id="SSF49313">
    <property type="entry name" value="Cadherin-like"/>
    <property type="match status" value="1"/>
</dbReference>
<evidence type="ECO:0000259" key="5">
    <source>
        <dbReference type="PROSITE" id="PS50234"/>
    </source>
</evidence>
<dbReference type="CDD" id="cd00741">
    <property type="entry name" value="Lipase"/>
    <property type="match status" value="1"/>
</dbReference>
<evidence type="ECO:0000313" key="7">
    <source>
        <dbReference type="EMBL" id="STZ01539.1"/>
    </source>
</evidence>
<dbReference type="Proteomes" id="UP000254107">
    <property type="component" value="Unassembled WGS sequence"/>
</dbReference>
<dbReference type="CDD" id="cd00198">
    <property type="entry name" value="vWFA"/>
    <property type="match status" value="1"/>
</dbReference>
<evidence type="ECO:0000256" key="3">
    <source>
        <dbReference type="ARBA" id="ARBA00022837"/>
    </source>
</evidence>
<dbReference type="SUPFAM" id="SSF53300">
    <property type="entry name" value="vWA-like"/>
    <property type="match status" value="1"/>
</dbReference>
<evidence type="ECO:0000256" key="4">
    <source>
        <dbReference type="SAM" id="MobiDB-lite"/>
    </source>
</evidence>
<evidence type="ECO:0000256" key="2">
    <source>
        <dbReference type="ARBA" id="ARBA00022525"/>
    </source>
</evidence>
<dbReference type="GO" id="GO:0016020">
    <property type="term" value="C:membrane"/>
    <property type="evidence" value="ECO:0007669"/>
    <property type="project" value="InterPro"/>
</dbReference>
<name>A0A1V4GZ54_MORLA</name>
<dbReference type="SUPFAM" id="SSF53474">
    <property type="entry name" value="alpha/beta-Hydrolases"/>
    <property type="match status" value="1"/>
</dbReference>
<dbReference type="CDD" id="cd11304">
    <property type="entry name" value="Cadherin_repeat"/>
    <property type="match status" value="1"/>
</dbReference>
<dbReference type="EMBL" id="MXAN01000036">
    <property type="protein sequence ID" value="OPH37406.1"/>
    <property type="molecule type" value="Genomic_DNA"/>
</dbReference>
<accession>A0A1V4GZ54</accession>
<feature type="region of interest" description="Disordered" evidence="4">
    <location>
        <begin position="149"/>
        <end position="172"/>
    </location>
</feature>
<dbReference type="PRINTS" id="PR00313">
    <property type="entry name" value="CABNDNGRPT"/>
</dbReference>
<dbReference type="Pfam" id="PF01764">
    <property type="entry name" value="Lipase_3"/>
    <property type="match status" value="1"/>
</dbReference>
<reference evidence="7 9" key="3">
    <citation type="submission" date="2018-06" db="EMBL/GenBank/DDBJ databases">
        <authorList>
            <consortium name="Pathogen Informatics"/>
            <person name="Doyle S."/>
        </authorList>
    </citation>
    <scope>NUCLEOTIDE SEQUENCE [LARGE SCALE GENOMIC DNA]</scope>
    <source>
        <strain evidence="7 9">NCTC7911</strain>
    </source>
</reference>
<gene>
    <name evidence="7" type="primary">cya_6</name>
    <name evidence="6" type="ORF">B5J94_05715</name>
    <name evidence="7" type="ORF">NCTC7911_02972</name>
</gene>
<dbReference type="Pfam" id="PF00092">
    <property type="entry name" value="VWA"/>
    <property type="match status" value="1"/>
</dbReference>
<dbReference type="InterPro" id="IPR050557">
    <property type="entry name" value="RTX_toxin/Mannuronan_C5-epim"/>
</dbReference>
<dbReference type="PROSITE" id="PS50234">
    <property type="entry name" value="VWFA"/>
    <property type="match status" value="1"/>
</dbReference>
<dbReference type="GO" id="GO:0005509">
    <property type="term" value="F:calcium ion binding"/>
    <property type="evidence" value="ECO:0007669"/>
    <property type="project" value="InterPro"/>
</dbReference>
<evidence type="ECO:0000313" key="6">
    <source>
        <dbReference type="EMBL" id="OPH37406.1"/>
    </source>
</evidence>
<keyword evidence="9" id="KW-1185">Reference proteome</keyword>
<dbReference type="PANTHER" id="PTHR38340">
    <property type="entry name" value="S-LAYER PROTEIN"/>
    <property type="match status" value="1"/>
</dbReference>
<keyword evidence="2" id="KW-0964">Secreted</keyword>
<dbReference type="RefSeq" id="WP_062499179.1">
    <property type="nucleotide sequence ID" value="NZ_MXAN01000036.1"/>
</dbReference>
<evidence type="ECO:0000313" key="9">
    <source>
        <dbReference type="Proteomes" id="UP000254107"/>
    </source>
</evidence>
<proteinExistence type="predicted"/>
<dbReference type="GO" id="GO:0005576">
    <property type="term" value="C:extracellular region"/>
    <property type="evidence" value="ECO:0007669"/>
    <property type="project" value="UniProtKB-SubCell"/>
</dbReference>
<dbReference type="EMBL" id="UGQC01000001">
    <property type="protein sequence ID" value="STZ01539.1"/>
    <property type="molecule type" value="Genomic_DNA"/>
</dbReference>
<keyword evidence="3" id="KW-0106">Calcium</keyword>
<dbReference type="InterPro" id="IPR001343">
    <property type="entry name" value="Hemolysn_Ca-bd"/>
</dbReference>
<organism evidence="6 8">
    <name type="scientific">Moraxella lacunata</name>
    <dbReference type="NCBI Taxonomy" id="477"/>
    <lineage>
        <taxon>Bacteria</taxon>
        <taxon>Pseudomonadati</taxon>
        <taxon>Pseudomonadota</taxon>
        <taxon>Gammaproteobacteria</taxon>
        <taxon>Moraxellales</taxon>
        <taxon>Moraxellaceae</taxon>
        <taxon>Moraxella</taxon>
    </lineage>
</organism>
<dbReference type="InterPro" id="IPR011049">
    <property type="entry name" value="Serralysin-like_metalloprot_C"/>
</dbReference>
<evidence type="ECO:0000256" key="1">
    <source>
        <dbReference type="ARBA" id="ARBA00004613"/>
    </source>
</evidence>
<dbReference type="InterPro" id="IPR015919">
    <property type="entry name" value="Cadherin-like_sf"/>
</dbReference>
<dbReference type="PANTHER" id="PTHR38340:SF1">
    <property type="entry name" value="S-LAYER PROTEIN"/>
    <property type="match status" value="1"/>
</dbReference>
<evidence type="ECO:0000313" key="8">
    <source>
        <dbReference type="Proteomes" id="UP000191025"/>
    </source>
</evidence>
<protein>
    <submittedName>
        <fullName evidence="7">Cyclolysin</fullName>
    </submittedName>
</protein>
<dbReference type="SUPFAM" id="SSF51120">
    <property type="entry name" value="beta-Roll"/>
    <property type="match status" value="3"/>
</dbReference>
<dbReference type="InterPro" id="IPR029058">
    <property type="entry name" value="AB_hydrolase_fold"/>
</dbReference>
<reference evidence="8" key="1">
    <citation type="submission" date="2017-03" db="EMBL/GenBank/DDBJ databases">
        <title>Draft genome sequence of Moraxella equi CCUG 4950T type strain.</title>
        <authorList>
            <person name="Salva-Serra F."/>
            <person name="Engstrom-Jakobsson H."/>
            <person name="Thorell K."/>
            <person name="Jaen-Luchoro D."/>
            <person name="Gonzales-Siles L."/>
            <person name="Karlsson R."/>
            <person name="Yazdan S."/>
            <person name="Boulund F."/>
            <person name="Johnning A."/>
            <person name="Engstrand L."/>
            <person name="Kristiansson E."/>
            <person name="Moore E."/>
        </authorList>
    </citation>
    <scope>NUCLEOTIDE SEQUENCE [LARGE SCALE GENOMIC DNA]</scope>
    <source>
        <strain evidence="8">CCUG 4441</strain>
    </source>
</reference>
<dbReference type="InterPro" id="IPR002035">
    <property type="entry name" value="VWF_A"/>
</dbReference>
<dbReference type="Gene3D" id="2.150.10.10">
    <property type="entry name" value="Serralysin-like metalloprotease, C-terminal"/>
    <property type="match status" value="3"/>
</dbReference>
<dbReference type="PROSITE" id="PS00330">
    <property type="entry name" value="HEMOLYSIN_CALCIUM"/>
    <property type="match status" value="4"/>
</dbReference>